<dbReference type="STRING" id="1379270.GEMMAAP_11960"/>
<comment type="cofactor">
    <cofactor evidence="1 6 7">
        <name>pyridoxal 5'-phosphate</name>
        <dbReference type="ChEBI" id="CHEBI:597326"/>
    </cofactor>
</comment>
<dbReference type="Gene3D" id="3.90.1150.10">
    <property type="entry name" value="Aspartate Aminotransferase, domain 1"/>
    <property type="match status" value="1"/>
</dbReference>
<reference evidence="8 9" key="1">
    <citation type="journal article" date="2014" name="Proc. Natl. Acad. Sci. U.S.A.">
        <title>Functional type 2 photosynthetic reaction centers found in the rare bacterial phylum Gemmatimonadetes.</title>
        <authorList>
            <person name="Zeng Y."/>
            <person name="Feng F."/>
            <person name="Medova H."/>
            <person name="Dean J."/>
            <person name="Koblizek M."/>
        </authorList>
    </citation>
    <scope>NUCLEOTIDE SEQUENCE [LARGE SCALE GENOMIC DNA]</scope>
    <source>
        <strain evidence="8 9">AP64</strain>
    </source>
</reference>
<dbReference type="OrthoDB" id="9803665at2"/>
<protein>
    <recommendedName>
        <fullName evidence="10">Decarboxylase</fullName>
    </recommendedName>
</protein>
<name>A0A143BLJ5_9BACT</name>
<sequence length="477" mass="51971">MTAPLQLTRDEMHALGARALGMVIHHFETNRDNPTATTLTRDEAVSRLHTPLPEAPTPVSELMDILAQDVFPNAFHADHPRFYAFVPSPTNFVSVVGDFLMSGHNIFAGHWLASSAASQIELTVLEWLRDACGLPATGGGILVSGGSMANLSAIVAAREARLGGHDMQAVVYCSDQTHSSMFKGLRILGFGKQQRRAVATDDQYRLSVPALAAAIAQDRANGMKPFCVVANAGTTNTGAIDPLHELADLCEREGLWLHVDGAYGAAAVLTPRGKALMAGLERADSITLDPHKWLFQPYELGCLLVRDAATLRHAFRVEEDDHADYLADVSRHIQQDVNFYERGVQLTRGFKALKLWLSLRTFGAAEFRRGIDVGFAMAEEAERVLREDARWEIVTPAAMGIVTFRWSPAGLGAAEADAVIARTADAMRADGYALVMSTMLKGRPAFRLCPIHPATTAEEIRETIVRLTRFAEESTTG</sequence>
<dbReference type="InterPro" id="IPR002129">
    <property type="entry name" value="PyrdxlP-dep_de-COase"/>
</dbReference>
<evidence type="ECO:0000256" key="3">
    <source>
        <dbReference type="ARBA" id="ARBA00022793"/>
    </source>
</evidence>
<dbReference type="EMBL" id="CP011454">
    <property type="protein sequence ID" value="AMW05324.1"/>
    <property type="molecule type" value="Genomic_DNA"/>
</dbReference>
<dbReference type="GO" id="GO:0019752">
    <property type="term" value="P:carboxylic acid metabolic process"/>
    <property type="evidence" value="ECO:0007669"/>
    <property type="project" value="InterPro"/>
</dbReference>
<dbReference type="Gene3D" id="3.40.640.10">
    <property type="entry name" value="Type I PLP-dependent aspartate aminotransferase-like (Major domain)"/>
    <property type="match status" value="1"/>
</dbReference>
<dbReference type="InterPro" id="IPR010977">
    <property type="entry name" value="Aromatic_deC"/>
</dbReference>
<dbReference type="AlphaFoldDB" id="A0A143BLJ5"/>
<dbReference type="eggNOG" id="COG0076">
    <property type="taxonomic scope" value="Bacteria"/>
</dbReference>
<evidence type="ECO:0000256" key="4">
    <source>
        <dbReference type="ARBA" id="ARBA00022898"/>
    </source>
</evidence>
<evidence type="ECO:0000256" key="5">
    <source>
        <dbReference type="ARBA" id="ARBA00023239"/>
    </source>
</evidence>
<organism evidence="8 9">
    <name type="scientific">Gemmatimonas phototrophica</name>
    <dbReference type="NCBI Taxonomy" id="1379270"/>
    <lineage>
        <taxon>Bacteria</taxon>
        <taxon>Pseudomonadati</taxon>
        <taxon>Gemmatimonadota</taxon>
        <taxon>Gemmatimonadia</taxon>
        <taxon>Gemmatimonadales</taxon>
        <taxon>Gemmatimonadaceae</taxon>
        <taxon>Gemmatimonas</taxon>
    </lineage>
</organism>
<dbReference type="Gene3D" id="1.20.1340.10">
    <property type="entry name" value="dopa decarboxylase, N-terminal domain"/>
    <property type="match status" value="1"/>
</dbReference>
<dbReference type="InterPro" id="IPR015424">
    <property type="entry name" value="PyrdxlP-dep_Trfase"/>
</dbReference>
<dbReference type="PRINTS" id="PR00800">
    <property type="entry name" value="YHDCRBOXLASE"/>
</dbReference>
<dbReference type="SUPFAM" id="SSF53383">
    <property type="entry name" value="PLP-dependent transferases"/>
    <property type="match status" value="1"/>
</dbReference>
<evidence type="ECO:0000313" key="8">
    <source>
        <dbReference type="EMBL" id="AMW05324.1"/>
    </source>
</evidence>
<dbReference type="PANTHER" id="PTHR11999:SF70">
    <property type="entry name" value="MIP05841P"/>
    <property type="match status" value="1"/>
</dbReference>
<keyword evidence="4 6" id="KW-0663">Pyridoxal phosphate</keyword>
<evidence type="ECO:0000256" key="7">
    <source>
        <dbReference type="RuleBase" id="RU000382"/>
    </source>
</evidence>
<gene>
    <name evidence="8" type="ORF">GEMMAAP_11960</name>
</gene>
<dbReference type="InterPro" id="IPR015422">
    <property type="entry name" value="PyrdxlP-dep_Trfase_small"/>
</dbReference>
<dbReference type="PANTHER" id="PTHR11999">
    <property type="entry name" value="GROUP II PYRIDOXAL-5-PHOSPHATE DECARBOXYLASE"/>
    <property type="match status" value="1"/>
</dbReference>
<dbReference type="Proteomes" id="UP000076404">
    <property type="component" value="Chromosome"/>
</dbReference>
<keyword evidence="3" id="KW-0210">Decarboxylase</keyword>
<dbReference type="RefSeq" id="WP_026849573.1">
    <property type="nucleotide sequence ID" value="NZ_CP011454.1"/>
</dbReference>
<reference evidence="8 9" key="2">
    <citation type="journal article" date="2016" name="Environ. Microbiol. Rep.">
        <title>Metagenomic evidence for the presence of phototrophic Gemmatimonadetes bacteria in diverse environments.</title>
        <authorList>
            <person name="Zeng Y."/>
            <person name="Baumbach J."/>
            <person name="Barbosa E.G."/>
            <person name="Azevedo V."/>
            <person name="Zhang C."/>
            <person name="Koblizek M."/>
        </authorList>
    </citation>
    <scope>NUCLEOTIDE SEQUENCE [LARGE SCALE GENOMIC DNA]</scope>
    <source>
        <strain evidence="8 9">AP64</strain>
    </source>
</reference>
<evidence type="ECO:0000256" key="1">
    <source>
        <dbReference type="ARBA" id="ARBA00001933"/>
    </source>
</evidence>
<dbReference type="Pfam" id="PF00282">
    <property type="entry name" value="Pyridoxal_deC"/>
    <property type="match status" value="1"/>
</dbReference>
<evidence type="ECO:0000256" key="6">
    <source>
        <dbReference type="PIRSR" id="PIRSR602129-50"/>
    </source>
</evidence>
<dbReference type="GO" id="GO:0016831">
    <property type="term" value="F:carboxy-lyase activity"/>
    <property type="evidence" value="ECO:0007669"/>
    <property type="project" value="UniProtKB-KW"/>
</dbReference>
<accession>A0A143BLJ5</accession>
<keyword evidence="5 7" id="KW-0456">Lyase</keyword>
<keyword evidence="9" id="KW-1185">Reference proteome</keyword>
<dbReference type="GO" id="GO:0030170">
    <property type="term" value="F:pyridoxal phosphate binding"/>
    <property type="evidence" value="ECO:0007669"/>
    <property type="project" value="InterPro"/>
</dbReference>
<evidence type="ECO:0008006" key="10">
    <source>
        <dbReference type="Google" id="ProtNLM"/>
    </source>
</evidence>
<evidence type="ECO:0000256" key="2">
    <source>
        <dbReference type="ARBA" id="ARBA00009533"/>
    </source>
</evidence>
<dbReference type="GO" id="GO:0006520">
    <property type="term" value="P:amino acid metabolic process"/>
    <property type="evidence" value="ECO:0007669"/>
    <property type="project" value="InterPro"/>
</dbReference>
<evidence type="ECO:0000313" key="9">
    <source>
        <dbReference type="Proteomes" id="UP000076404"/>
    </source>
</evidence>
<dbReference type="InterPro" id="IPR015421">
    <property type="entry name" value="PyrdxlP-dep_Trfase_major"/>
</dbReference>
<proteinExistence type="inferred from homology"/>
<feature type="modified residue" description="N6-(pyridoxal phosphate)lysine" evidence="6">
    <location>
        <position position="292"/>
    </location>
</feature>
<dbReference type="KEGG" id="gph:GEMMAAP_11960"/>
<comment type="similarity">
    <text evidence="2 7">Belongs to the group II decarboxylase family.</text>
</comment>